<keyword evidence="1" id="KW-0472">Membrane</keyword>
<dbReference type="AlphaFoldDB" id="A0A0F9G2T0"/>
<keyword evidence="1" id="KW-0812">Transmembrane</keyword>
<sequence>MGAEYIDSKRYIKRDTNKDSDELELYDLTDEFIEVFEKLSNKPGFGGIFWIIGTFGAGKSALLCILCSLFLKYGYEKRNIALYQ</sequence>
<comment type="caution">
    <text evidence="2">The sequence shown here is derived from an EMBL/GenBank/DDBJ whole genome shotgun (WGS) entry which is preliminary data.</text>
</comment>
<reference evidence="2" key="1">
    <citation type="journal article" date="2015" name="Nature">
        <title>Complex archaea that bridge the gap between prokaryotes and eukaryotes.</title>
        <authorList>
            <person name="Spang A."/>
            <person name="Saw J.H."/>
            <person name="Jorgensen S.L."/>
            <person name="Zaremba-Niedzwiedzka K."/>
            <person name="Martijn J."/>
            <person name="Lind A.E."/>
            <person name="van Eijk R."/>
            <person name="Schleper C."/>
            <person name="Guy L."/>
            <person name="Ettema T.J."/>
        </authorList>
    </citation>
    <scope>NUCLEOTIDE SEQUENCE</scope>
</reference>
<evidence type="ECO:0000313" key="2">
    <source>
        <dbReference type="EMBL" id="KKL57687.1"/>
    </source>
</evidence>
<evidence type="ECO:0000256" key="1">
    <source>
        <dbReference type="SAM" id="Phobius"/>
    </source>
</evidence>
<feature type="transmembrane region" description="Helical" evidence="1">
    <location>
        <begin position="48"/>
        <end position="71"/>
    </location>
</feature>
<organism evidence="2">
    <name type="scientific">marine sediment metagenome</name>
    <dbReference type="NCBI Taxonomy" id="412755"/>
    <lineage>
        <taxon>unclassified sequences</taxon>
        <taxon>metagenomes</taxon>
        <taxon>ecological metagenomes</taxon>
    </lineage>
</organism>
<feature type="non-terminal residue" evidence="2">
    <location>
        <position position="84"/>
    </location>
</feature>
<accession>A0A0F9G2T0</accession>
<proteinExistence type="predicted"/>
<dbReference type="SUPFAM" id="SSF52540">
    <property type="entry name" value="P-loop containing nucleoside triphosphate hydrolases"/>
    <property type="match status" value="1"/>
</dbReference>
<gene>
    <name evidence="2" type="ORF">LCGC14_2232940</name>
</gene>
<protein>
    <submittedName>
        <fullName evidence="2">Uncharacterized protein</fullName>
    </submittedName>
</protein>
<dbReference type="EMBL" id="LAZR01030078">
    <property type="protein sequence ID" value="KKL57687.1"/>
    <property type="molecule type" value="Genomic_DNA"/>
</dbReference>
<name>A0A0F9G2T0_9ZZZZ</name>
<keyword evidence="1" id="KW-1133">Transmembrane helix</keyword>
<dbReference type="InterPro" id="IPR027417">
    <property type="entry name" value="P-loop_NTPase"/>
</dbReference>